<dbReference type="InterPro" id="IPR028098">
    <property type="entry name" value="Glyco_trans_4-like_N"/>
</dbReference>
<dbReference type="Gene3D" id="3.40.50.2000">
    <property type="entry name" value="Glycogen Phosphorylase B"/>
    <property type="match status" value="2"/>
</dbReference>
<protein>
    <submittedName>
        <fullName evidence="4">Uncharacterized protein</fullName>
    </submittedName>
</protein>
<feature type="domain" description="Glycosyl transferase family 1" evidence="2">
    <location>
        <begin position="170"/>
        <end position="332"/>
    </location>
</feature>
<reference evidence="4" key="1">
    <citation type="submission" date="2018-06" db="EMBL/GenBank/DDBJ databases">
        <authorList>
            <person name="Zhirakovskaya E."/>
        </authorList>
    </citation>
    <scope>NUCLEOTIDE SEQUENCE</scope>
</reference>
<dbReference type="SUPFAM" id="SSF53756">
    <property type="entry name" value="UDP-Glycosyltransferase/glycogen phosphorylase"/>
    <property type="match status" value="1"/>
</dbReference>
<feature type="domain" description="Glycosyltransferase subfamily 4-like N-terminal" evidence="3">
    <location>
        <begin position="35"/>
        <end position="145"/>
    </location>
</feature>
<sequence>MKIGLIIYGRLDTLSGGYLYDRKLVEHLQAHGDTVELISLPWQGYGRSLMHNVWFALQEQLRQAEFDILLQDELNHPSLFWLNKKLRGQIDYPIISIVHHLRCSEARPRWQNQLYRLVERRYLASVDGFIFNSQTTRQVVQSLIGDGQPHIVALPAGNRFPASLTAAQIEARVHKSGPLRLLFVGNLIPRKGLHNLLEAVAQLPQSDWQLEVVGDTAVNPRYTKRIQQTITKQNLSSNVTLHGALNDDALAQKMVLSDVLVVPSSYEGYGIVYLEGMGFGLPAIAGKGGAAHEIITEGVDGFLVGDGETAVLTQHLHALHQNRALLSQMSLAAHARFQTHPTWQQSMGQIHKYLHRF</sequence>
<evidence type="ECO:0000256" key="1">
    <source>
        <dbReference type="ARBA" id="ARBA00022679"/>
    </source>
</evidence>
<dbReference type="CDD" id="cd03801">
    <property type="entry name" value="GT4_PimA-like"/>
    <property type="match status" value="1"/>
</dbReference>
<keyword evidence="1" id="KW-0808">Transferase</keyword>
<dbReference type="Pfam" id="PF13439">
    <property type="entry name" value="Glyco_transf_4"/>
    <property type="match status" value="1"/>
</dbReference>
<dbReference type="GO" id="GO:0016757">
    <property type="term" value="F:glycosyltransferase activity"/>
    <property type="evidence" value="ECO:0007669"/>
    <property type="project" value="InterPro"/>
</dbReference>
<proteinExistence type="predicted"/>
<gene>
    <name evidence="4" type="ORF">MNBD_CHLOROFLEXI01-3842</name>
</gene>
<dbReference type="PANTHER" id="PTHR46401">
    <property type="entry name" value="GLYCOSYLTRANSFERASE WBBK-RELATED"/>
    <property type="match status" value="1"/>
</dbReference>
<dbReference type="InterPro" id="IPR001296">
    <property type="entry name" value="Glyco_trans_1"/>
</dbReference>
<dbReference type="AlphaFoldDB" id="A0A3B0VH09"/>
<dbReference type="PANTHER" id="PTHR46401:SF2">
    <property type="entry name" value="GLYCOSYLTRANSFERASE WBBK-RELATED"/>
    <property type="match status" value="1"/>
</dbReference>
<evidence type="ECO:0000259" key="2">
    <source>
        <dbReference type="Pfam" id="PF00534"/>
    </source>
</evidence>
<organism evidence="4">
    <name type="scientific">hydrothermal vent metagenome</name>
    <dbReference type="NCBI Taxonomy" id="652676"/>
    <lineage>
        <taxon>unclassified sequences</taxon>
        <taxon>metagenomes</taxon>
        <taxon>ecological metagenomes</taxon>
    </lineage>
</organism>
<dbReference type="GO" id="GO:0009103">
    <property type="term" value="P:lipopolysaccharide biosynthetic process"/>
    <property type="evidence" value="ECO:0007669"/>
    <property type="project" value="TreeGrafter"/>
</dbReference>
<accession>A0A3B0VH09</accession>
<name>A0A3B0VH09_9ZZZZ</name>
<dbReference type="EMBL" id="UOEU01000611">
    <property type="protein sequence ID" value="VAW36079.1"/>
    <property type="molecule type" value="Genomic_DNA"/>
</dbReference>
<dbReference type="Pfam" id="PF00534">
    <property type="entry name" value="Glycos_transf_1"/>
    <property type="match status" value="1"/>
</dbReference>
<evidence type="ECO:0000259" key="3">
    <source>
        <dbReference type="Pfam" id="PF13439"/>
    </source>
</evidence>
<evidence type="ECO:0000313" key="4">
    <source>
        <dbReference type="EMBL" id="VAW36079.1"/>
    </source>
</evidence>